<dbReference type="EMBL" id="CP036287">
    <property type="protein sequence ID" value="QDU68211.1"/>
    <property type="molecule type" value="Genomic_DNA"/>
</dbReference>
<dbReference type="AlphaFoldDB" id="A0A518BMK6"/>
<sequence>MWPVAIGNCGARCIEEALDNPGAKFCASRTRDGRYLLDSWNLDLDWVSAGVLQDAGPPGSPR</sequence>
<evidence type="ECO:0000313" key="1">
    <source>
        <dbReference type="EMBL" id="QDU68211.1"/>
    </source>
</evidence>
<organism evidence="1 2">
    <name type="scientific">Engelhardtia mirabilis</name>
    <dbReference type="NCBI Taxonomy" id="2528011"/>
    <lineage>
        <taxon>Bacteria</taxon>
        <taxon>Pseudomonadati</taxon>
        <taxon>Planctomycetota</taxon>
        <taxon>Planctomycetia</taxon>
        <taxon>Planctomycetia incertae sedis</taxon>
        <taxon>Engelhardtia</taxon>
    </lineage>
</organism>
<accession>A0A518BMK6</accession>
<name>A0A518BMK6_9BACT</name>
<gene>
    <name evidence="1" type="ORF">Pla133_33050</name>
</gene>
<dbReference type="Proteomes" id="UP000316921">
    <property type="component" value="Chromosome"/>
</dbReference>
<reference evidence="1 2" key="1">
    <citation type="submission" date="2019-02" db="EMBL/GenBank/DDBJ databases">
        <title>Deep-cultivation of Planctomycetes and their phenomic and genomic characterization uncovers novel biology.</title>
        <authorList>
            <person name="Wiegand S."/>
            <person name="Jogler M."/>
            <person name="Boedeker C."/>
            <person name="Pinto D."/>
            <person name="Vollmers J."/>
            <person name="Rivas-Marin E."/>
            <person name="Kohn T."/>
            <person name="Peeters S.H."/>
            <person name="Heuer A."/>
            <person name="Rast P."/>
            <person name="Oberbeckmann S."/>
            <person name="Bunk B."/>
            <person name="Jeske O."/>
            <person name="Meyerdierks A."/>
            <person name="Storesund J.E."/>
            <person name="Kallscheuer N."/>
            <person name="Luecker S."/>
            <person name="Lage O.M."/>
            <person name="Pohl T."/>
            <person name="Merkel B.J."/>
            <person name="Hornburger P."/>
            <person name="Mueller R.-W."/>
            <person name="Bruemmer F."/>
            <person name="Labrenz M."/>
            <person name="Spormann A.M."/>
            <person name="Op den Camp H."/>
            <person name="Overmann J."/>
            <person name="Amann R."/>
            <person name="Jetten M.S.M."/>
            <person name="Mascher T."/>
            <person name="Medema M.H."/>
            <person name="Devos D.P."/>
            <person name="Kaster A.-K."/>
            <person name="Ovreas L."/>
            <person name="Rohde M."/>
            <person name="Galperin M.Y."/>
            <person name="Jogler C."/>
        </authorList>
    </citation>
    <scope>NUCLEOTIDE SEQUENCE [LARGE SCALE GENOMIC DNA]</scope>
    <source>
        <strain evidence="1 2">Pla133</strain>
    </source>
</reference>
<evidence type="ECO:0000313" key="2">
    <source>
        <dbReference type="Proteomes" id="UP000316921"/>
    </source>
</evidence>
<protein>
    <submittedName>
        <fullName evidence="1">Uncharacterized protein</fullName>
    </submittedName>
</protein>
<keyword evidence="2" id="KW-1185">Reference proteome</keyword>
<dbReference type="KEGG" id="pbap:Pla133_33050"/>
<proteinExistence type="predicted"/>